<feature type="domain" description="Aminoglycoside phosphotransferase" evidence="2">
    <location>
        <begin position="40"/>
        <end position="269"/>
    </location>
</feature>
<protein>
    <submittedName>
        <fullName evidence="3">Phosphotransferase</fullName>
    </submittedName>
</protein>
<sequence length="328" mass="38468">MSTFPASASTLSENELGLFVRDRYNLDNSFTCKLYRTGLNHTYFISNGINKYVIRVYCHNWRSKAQIIEELELLTILNDNNVSVSHPIKDRNNNFIQEVMAAEGKRYIVLFSFAKGDKVRFISNENCAAIGAIMARIHNITEFYFTSRVQYTPKLLLQDAYMNFRSFFSEDLDEMIFIKSTASQIEKKLEFNRTQSGLSGMVHLDIWYDNLSINNENEITIFDFDNCGQGLFVLDVGYFCKQLFFIEQDKKVYEEKVKSFIAGYRTKRELSETEIKIIPEAGAAVFIFYLGVQAQRFDWSNIFFTENYLKMYSSRIKNWLEYYKINDK</sequence>
<dbReference type="InterPro" id="IPR011009">
    <property type="entry name" value="Kinase-like_dom_sf"/>
</dbReference>
<comment type="caution">
    <text evidence="3">The sequence shown here is derived from an EMBL/GenBank/DDBJ whole genome shotgun (WGS) entry which is preliminary data.</text>
</comment>
<proteinExistence type="inferred from homology"/>
<reference evidence="3 4" key="1">
    <citation type="submission" date="2020-08" db="EMBL/GenBank/DDBJ databases">
        <title>Description of novel Flavobacterium F-380 isolate.</title>
        <authorList>
            <person name="Saticioglu I.B."/>
            <person name="Duman M."/>
            <person name="Altun S."/>
        </authorList>
    </citation>
    <scope>NUCLEOTIDE SEQUENCE [LARGE SCALE GENOMIC DNA]</scope>
    <source>
        <strain evidence="3 4">F-380</strain>
    </source>
</reference>
<evidence type="ECO:0000259" key="2">
    <source>
        <dbReference type="Pfam" id="PF01636"/>
    </source>
</evidence>
<dbReference type="PANTHER" id="PTHR21064:SF6">
    <property type="entry name" value="AMINOGLYCOSIDE PHOSPHOTRANSFERASE DOMAIN-CONTAINING PROTEIN"/>
    <property type="match status" value="1"/>
</dbReference>
<dbReference type="EMBL" id="JACRUJ010000005">
    <property type="protein sequence ID" value="MBC5842584.1"/>
    <property type="molecule type" value="Genomic_DNA"/>
</dbReference>
<dbReference type="Gene3D" id="3.90.1200.10">
    <property type="match status" value="1"/>
</dbReference>
<evidence type="ECO:0000256" key="1">
    <source>
        <dbReference type="ARBA" id="ARBA00038240"/>
    </source>
</evidence>
<dbReference type="Pfam" id="PF01636">
    <property type="entry name" value="APH"/>
    <property type="match status" value="1"/>
</dbReference>
<accession>A0ABR7JAM3</accession>
<dbReference type="SUPFAM" id="SSF56112">
    <property type="entry name" value="Protein kinase-like (PK-like)"/>
    <property type="match status" value="1"/>
</dbReference>
<evidence type="ECO:0000313" key="4">
    <source>
        <dbReference type="Proteomes" id="UP000629963"/>
    </source>
</evidence>
<dbReference type="InterPro" id="IPR002575">
    <property type="entry name" value="Aminoglycoside_PTrfase"/>
</dbReference>
<name>A0ABR7JAM3_9FLAO</name>
<dbReference type="RefSeq" id="WP_187011077.1">
    <property type="nucleotide sequence ID" value="NZ_JACRUI010000005.1"/>
</dbReference>
<dbReference type="Proteomes" id="UP000629963">
    <property type="component" value="Unassembled WGS sequence"/>
</dbReference>
<evidence type="ECO:0000313" key="3">
    <source>
        <dbReference type="EMBL" id="MBC5842584.1"/>
    </source>
</evidence>
<organism evidence="3 4">
    <name type="scientific">Flavobacterium kayseriense</name>
    <dbReference type="NCBI Taxonomy" id="2764714"/>
    <lineage>
        <taxon>Bacteria</taxon>
        <taxon>Pseudomonadati</taxon>
        <taxon>Bacteroidota</taxon>
        <taxon>Flavobacteriia</taxon>
        <taxon>Flavobacteriales</taxon>
        <taxon>Flavobacteriaceae</taxon>
        <taxon>Flavobacterium</taxon>
    </lineage>
</organism>
<keyword evidence="4" id="KW-1185">Reference proteome</keyword>
<gene>
    <name evidence="3" type="ORF">H8R23_14315</name>
</gene>
<dbReference type="InterPro" id="IPR050249">
    <property type="entry name" value="Pseudomonas-type_ThrB"/>
</dbReference>
<dbReference type="PANTHER" id="PTHR21064">
    <property type="entry name" value="AMINOGLYCOSIDE PHOSPHOTRANSFERASE DOMAIN-CONTAINING PROTEIN-RELATED"/>
    <property type="match status" value="1"/>
</dbReference>
<dbReference type="Gene3D" id="3.30.200.20">
    <property type="entry name" value="Phosphorylase Kinase, domain 1"/>
    <property type="match status" value="1"/>
</dbReference>
<comment type="similarity">
    <text evidence="1">Belongs to the pseudomonas-type ThrB family.</text>
</comment>